<dbReference type="Proteomes" id="UP001172159">
    <property type="component" value="Unassembled WGS sequence"/>
</dbReference>
<comment type="caution">
    <text evidence="1">The sequence shown here is derived from an EMBL/GenBank/DDBJ whole genome shotgun (WGS) entry which is preliminary data.</text>
</comment>
<accession>A0AA40BML2</accession>
<keyword evidence="2" id="KW-1185">Reference proteome</keyword>
<dbReference type="EMBL" id="JAUKTV010000005">
    <property type="protein sequence ID" value="KAK0736982.1"/>
    <property type="molecule type" value="Genomic_DNA"/>
</dbReference>
<reference evidence="1" key="1">
    <citation type="submission" date="2023-06" db="EMBL/GenBank/DDBJ databases">
        <title>Genome-scale phylogeny and comparative genomics of the fungal order Sordariales.</title>
        <authorList>
            <consortium name="Lawrence Berkeley National Laboratory"/>
            <person name="Hensen N."/>
            <person name="Bonometti L."/>
            <person name="Westerberg I."/>
            <person name="Brannstrom I.O."/>
            <person name="Guillou S."/>
            <person name="Cros-Aarteil S."/>
            <person name="Calhoun S."/>
            <person name="Haridas S."/>
            <person name="Kuo A."/>
            <person name="Mondo S."/>
            <person name="Pangilinan J."/>
            <person name="Riley R."/>
            <person name="Labutti K."/>
            <person name="Andreopoulos B."/>
            <person name="Lipzen A."/>
            <person name="Chen C."/>
            <person name="Yanf M."/>
            <person name="Daum C."/>
            <person name="Ng V."/>
            <person name="Clum A."/>
            <person name="Steindorff A."/>
            <person name="Ohm R."/>
            <person name="Martin F."/>
            <person name="Silar P."/>
            <person name="Natvig D."/>
            <person name="Lalanne C."/>
            <person name="Gautier V."/>
            <person name="Ament-Velasquez S.L."/>
            <person name="Kruys A."/>
            <person name="Hutchinson M.I."/>
            <person name="Powell A.J."/>
            <person name="Barry K."/>
            <person name="Miller A.N."/>
            <person name="Grigoriev I.V."/>
            <person name="Debuchy R."/>
            <person name="Gladieux P."/>
            <person name="Thoren M.H."/>
            <person name="Johannesson H."/>
        </authorList>
    </citation>
    <scope>NUCLEOTIDE SEQUENCE</scope>
    <source>
        <strain evidence="1">CBS 540.89</strain>
    </source>
</reference>
<protein>
    <submittedName>
        <fullName evidence="1">Uncharacterized protein</fullName>
    </submittedName>
</protein>
<evidence type="ECO:0000313" key="1">
    <source>
        <dbReference type="EMBL" id="KAK0736982.1"/>
    </source>
</evidence>
<sequence>MNTFFNRAAHRRLLGYQHKSTTDIDIDDLADDEPAALERAPRCQPNWTASLRKSCRRRTCFPPGSVGGAEGQCPATVFGSHLVTPETCFRNSSQSPCRGLLVHRSQLATALLPVVDCRWRPILDSHPPRGQNITTHILHNSRQPQSPSRPALCQKCTRTLPDTGLLGERWRARPCSGKFLRKAQPSHIESTNTDTASVPELSTSSLAAPAKFGMTMVCQRLMSEFPSSTAQKRLIELGLHLPSSFPAVLKFGKSPCSIVTPPSIPDSPGIAKCNAGGSVGRAWKTYPKRKAGSLVPMYHAVGGDIRRVNCGGIIYVVPLHKTKNEWWGGLIRLITMTGIF</sequence>
<evidence type="ECO:0000313" key="2">
    <source>
        <dbReference type="Proteomes" id="UP001172159"/>
    </source>
</evidence>
<dbReference type="AlphaFoldDB" id="A0AA40BML2"/>
<gene>
    <name evidence="1" type="ORF">B0T21DRAFT_347397</name>
</gene>
<name>A0AA40BML2_9PEZI</name>
<proteinExistence type="predicted"/>
<organism evidence="1 2">
    <name type="scientific">Apiosordaria backusii</name>
    <dbReference type="NCBI Taxonomy" id="314023"/>
    <lineage>
        <taxon>Eukaryota</taxon>
        <taxon>Fungi</taxon>
        <taxon>Dikarya</taxon>
        <taxon>Ascomycota</taxon>
        <taxon>Pezizomycotina</taxon>
        <taxon>Sordariomycetes</taxon>
        <taxon>Sordariomycetidae</taxon>
        <taxon>Sordariales</taxon>
        <taxon>Lasiosphaeriaceae</taxon>
        <taxon>Apiosordaria</taxon>
    </lineage>
</organism>